<feature type="compositionally biased region" description="Polar residues" evidence="1">
    <location>
        <begin position="242"/>
        <end position="272"/>
    </location>
</feature>
<dbReference type="PhylomeDB" id="V7C0Q1"/>
<feature type="region of interest" description="Disordered" evidence="1">
    <location>
        <begin position="242"/>
        <end position="287"/>
    </location>
</feature>
<evidence type="ECO:0000313" key="3">
    <source>
        <dbReference type="EMBL" id="ESW22875.1"/>
    </source>
</evidence>
<dbReference type="SUPFAM" id="SSF54277">
    <property type="entry name" value="CAD &amp; PB1 domains"/>
    <property type="match status" value="1"/>
</dbReference>
<dbReference type="Proteomes" id="UP000000226">
    <property type="component" value="Chromosome 4"/>
</dbReference>
<dbReference type="PANTHER" id="PTHR31066">
    <property type="entry name" value="OS05G0427100 PROTEIN-RELATED"/>
    <property type="match status" value="1"/>
</dbReference>
<dbReference type="eggNOG" id="ENOG502QWAH">
    <property type="taxonomic scope" value="Eukaryota"/>
</dbReference>
<evidence type="ECO:0000259" key="2">
    <source>
        <dbReference type="SMART" id="SM00666"/>
    </source>
</evidence>
<feature type="domain" description="PB1" evidence="2">
    <location>
        <begin position="24"/>
        <end position="110"/>
    </location>
</feature>
<dbReference type="Pfam" id="PF00564">
    <property type="entry name" value="PB1"/>
    <property type="match status" value="1"/>
</dbReference>
<proteinExistence type="predicted"/>
<gene>
    <name evidence="3" type="ORF">PHAVU_004G002000g</name>
</gene>
<dbReference type="AlphaFoldDB" id="V7C0Q1"/>
<dbReference type="SMART" id="SM00666">
    <property type="entry name" value="PB1"/>
    <property type="match status" value="1"/>
</dbReference>
<evidence type="ECO:0000256" key="1">
    <source>
        <dbReference type="SAM" id="MobiDB-lite"/>
    </source>
</evidence>
<dbReference type="OrthoDB" id="1720031at2759"/>
<dbReference type="PANTHER" id="PTHR31066:SF57">
    <property type="entry name" value="PROTEIN PAL OF QUIRKY"/>
    <property type="match status" value="1"/>
</dbReference>
<protein>
    <recommendedName>
        <fullName evidence="2">PB1 domain-containing protein</fullName>
    </recommendedName>
</protein>
<name>V7C0Q1_PHAVU</name>
<evidence type="ECO:0000313" key="4">
    <source>
        <dbReference type="Proteomes" id="UP000000226"/>
    </source>
</evidence>
<dbReference type="STRING" id="3885.V7C0Q1"/>
<dbReference type="InterPro" id="IPR053198">
    <property type="entry name" value="Gynoecium_Dev_Regulator"/>
</dbReference>
<dbReference type="Gramene" id="ESW22875">
    <property type="protein sequence ID" value="ESW22875"/>
    <property type="gene ID" value="PHAVU_004G002000g"/>
</dbReference>
<dbReference type="CDD" id="cd06410">
    <property type="entry name" value="PB1_UP2"/>
    <property type="match status" value="1"/>
</dbReference>
<dbReference type="EMBL" id="CM002291">
    <property type="protein sequence ID" value="ESW22875.1"/>
    <property type="molecule type" value="Genomic_DNA"/>
</dbReference>
<dbReference type="InterPro" id="IPR000270">
    <property type="entry name" value="PB1_dom"/>
</dbReference>
<keyword evidence="4" id="KW-1185">Reference proteome</keyword>
<reference evidence="4" key="1">
    <citation type="journal article" date="2014" name="Nat. Genet.">
        <title>A reference genome for common bean and genome-wide analysis of dual domestications.</title>
        <authorList>
            <person name="Schmutz J."/>
            <person name="McClean P.E."/>
            <person name="Mamidi S."/>
            <person name="Wu G.A."/>
            <person name="Cannon S.B."/>
            <person name="Grimwood J."/>
            <person name="Jenkins J."/>
            <person name="Shu S."/>
            <person name="Song Q."/>
            <person name="Chavarro C."/>
            <person name="Torres-Torres M."/>
            <person name="Geffroy V."/>
            <person name="Moghaddam S.M."/>
            <person name="Gao D."/>
            <person name="Abernathy B."/>
            <person name="Barry K."/>
            <person name="Blair M."/>
            <person name="Brick M.A."/>
            <person name="Chovatia M."/>
            <person name="Gepts P."/>
            <person name="Goodstein D.M."/>
            <person name="Gonzales M."/>
            <person name="Hellsten U."/>
            <person name="Hyten D.L."/>
            <person name="Jia G."/>
            <person name="Kelly J.D."/>
            <person name="Kudrna D."/>
            <person name="Lee R."/>
            <person name="Richard M.M."/>
            <person name="Miklas P.N."/>
            <person name="Osorno J.M."/>
            <person name="Rodrigues J."/>
            <person name="Thareau V."/>
            <person name="Urrea C.A."/>
            <person name="Wang M."/>
            <person name="Yu Y."/>
            <person name="Zhang M."/>
            <person name="Wing R.A."/>
            <person name="Cregan P.B."/>
            <person name="Rokhsar D.S."/>
            <person name="Jackson S.A."/>
        </authorList>
    </citation>
    <scope>NUCLEOTIDE SEQUENCE [LARGE SCALE GENOMIC DNA]</scope>
    <source>
        <strain evidence="4">cv. G19833</strain>
    </source>
</reference>
<sequence length="287" mass="31705">MDSPQTTAKLRLMCSHGGHILPRPGTHSLFYAGGDTRILSIHRHTLATLSSFRSHLSTLLSLKYPFTLKYHLPHLPLHSLISLSSDQDLHTLVDHHRRSSSRIRLFVFPTFTPLLPTPPSSSHSLPSDTSVSSTMLHRQNICYQDPVLSASEAKLERPNFQFVQSATHFSPLPAPLNSSPSSHHVYHPPPPSNHLLYQTNLYLVPVTLPVTASTQASMNLDVSSANSHPETAAFVHVPCNQNQEPQTHQSQSQNISMESPESGNGLDNNLTRDQIYKSQPPPPALPS</sequence>
<accession>V7C0Q1</accession>
<organism evidence="3 4">
    <name type="scientific">Phaseolus vulgaris</name>
    <name type="common">Kidney bean</name>
    <name type="synonym">French bean</name>
    <dbReference type="NCBI Taxonomy" id="3885"/>
    <lineage>
        <taxon>Eukaryota</taxon>
        <taxon>Viridiplantae</taxon>
        <taxon>Streptophyta</taxon>
        <taxon>Embryophyta</taxon>
        <taxon>Tracheophyta</taxon>
        <taxon>Spermatophyta</taxon>
        <taxon>Magnoliopsida</taxon>
        <taxon>eudicotyledons</taxon>
        <taxon>Gunneridae</taxon>
        <taxon>Pentapetalae</taxon>
        <taxon>rosids</taxon>
        <taxon>fabids</taxon>
        <taxon>Fabales</taxon>
        <taxon>Fabaceae</taxon>
        <taxon>Papilionoideae</taxon>
        <taxon>50 kb inversion clade</taxon>
        <taxon>NPAAA clade</taxon>
        <taxon>indigoferoid/millettioid clade</taxon>
        <taxon>Phaseoleae</taxon>
        <taxon>Phaseolus</taxon>
    </lineage>
</organism>